<organism evidence="1 2">
    <name type="scientific">Photobacterium leiognathi</name>
    <dbReference type="NCBI Taxonomy" id="553611"/>
    <lineage>
        <taxon>Bacteria</taxon>
        <taxon>Pseudomonadati</taxon>
        <taxon>Pseudomonadota</taxon>
        <taxon>Gammaproteobacteria</taxon>
        <taxon>Vibrionales</taxon>
        <taxon>Vibrionaceae</taxon>
        <taxon>Photobacterium</taxon>
    </lineage>
</organism>
<sequence length="426" mass="50225">MSKSKWKDPKTANELINRIVNIQAKEKNTSSLLSGYIGFKSQFDSIKFDVFSELLKEQVRFNKEIPLFNQNLFFRKSLFKAADEERLNTSYVSDNIKILETDYLNKPKREYVFITRISLSGLKRTKKTKTPNSEIIFSKQCPKCFKKHYNFEEAKSLFPNTDGYNTWVSVHVIARCEHSASGKALDELGYYLGIINLIYNFNKSRRSSGTKIKPINKIRKYPYHSLHYDSGERATNLYWYEPNFSEIGDVIFDDDDFIKVNKLFKKISRDILKTSRYEYFNEVFNNYTDSLETNDLNKSFKMLWSILETLTLSSKDNYDVTINRALVPFSDKFIVKMQLEMLREKRNIAVHTNRQFENAEQLTYMLLNIINNYIQFMIRLSINIKNEKQIKQVIDLPTDSDKLFKKINDLNSQIENINSIKNIMNI</sequence>
<evidence type="ECO:0000313" key="2">
    <source>
        <dbReference type="Proteomes" id="UP000241566"/>
    </source>
</evidence>
<protein>
    <recommendedName>
        <fullName evidence="3">Apea-like HEPN domain-containing protein</fullName>
    </recommendedName>
</protein>
<gene>
    <name evidence="1" type="ORF">CTM94_02035</name>
</gene>
<evidence type="ECO:0000313" key="1">
    <source>
        <dbReference type="EMBL" id="PSV86604.1"/>
    </source>
</evidence>
<accession>A0ABX5GLF0</accession>
<name>A0ABX5GLF0_PHOLE</name>
<keyword evidence="2" id="KW-1185">Reference proteome</keyword>
<comment type="caution">
    <text evidence="1">The sequence shown here is derived from an EMBL/GenBank/DDBJ whole genome shotgun (WGS) entry which is preliminary data.</text>
</comment>
<evidence type="ECO:0008006" key="3">
    <source>
        <dbReference type="Google" id="ProtNLM"/>
    </source>
</evidence>
<dbReference type="RefSeq" id="WP_045062487.1">
    <property type="nucleotide sequence ID" value="NZ_CP131599.1"/>
</dbReference>
<reference evidence="1 2" key="1">
    <citation type="submission" date="2018-01" db="EMBL/GenBank/DDBJ databases">
        <title>Whole genome sequencing of Histamine producing bacteria.</title>
        <authorList>
            <person name="Butler K."/>
        </authorList>
    </citation>
    <scope>NUCLEOTIDE SEQUENCE [LARGE SCALE GENOMIC DNA]</scope>
    <source>
        <strain evidence="1 2">ATCC 25521</strain>
    </source>
</reference>
<dbReference type="Proteomes" id="UP000241566">
    <property type="component" value="Unassembled WGS sequence"/>
</dbReference>
<proteinExistence type="predicted"/>
<dbReference type="EMBL" id="PYOI01000001">
    <property type="protein sequence ID" value="PSV86604.1"/>
    <property type="molecule type" value="Genomic_DNA"/>
</dbReference>